<evidence type="ECO:0000313" key="2">
    <source>
        <dbReference type="EMBL" id="SFC02058.1"/>
    </source>
</evidence>
<dbReference type="STRING" id="623281.SAMN05421747_103121"/>
<organism evidence="2 3">
    <name type="scientific">Parapedobacter composti</name>
    <dbReference type="NCBI Taxonomy" id="623281"/>
    <lineage>
        <taxon>Bacteria</taxon>
        <taxon>Pseudomonadati</taxon>
        <taxon>Bacteroidota</taxon>
        <taxon>Sphingobacteriia</taxon>
        <taxon>Sphingobacteriales</taxon>
        <taxon>Sphingobacteriaceae</taxon>
        <taxon>Parapedobacter</taxon>
    </lineage>
</organism>
<keyword evidence="3" id="KW-1185">Reference proteome</keyword>
<dbReference type="InterPro" id="IPR045509">
    <property type="entry name" value="HD_assoc_2"/>
</dbReference>
<sequence length="433" mass="49298">MQRGIQGCCPLHEQLLKLNKKKIINDPVYGFIAIPSGFIFDLVQHPYFQRLRYIKQVSMTHLVYPGALHTRFQHALGAMHLMVLAIETLRSKGVPITAEEEEAVLAAILLHDIGHGPFSHSLEHTLVEGVSHEMLSALMMDELNRTFEGKLELAITIFNDRYPRRFLHQLVSGQLDIDRMDYLSRDSFFTGVAEGVISFDRIIKMLHVVDNELVVEQKGIYSVEKFLIARRLMYWQVYLHKTVLSAEQMLLKILQRAKALYESGVSLFASPSLEHFLRNTITRENFTESGSHLMHFSRLDDTDILSAVKTWAHHDDPILSMLCSRLMARSLYRTELHNSVPDDTLLQELKQRAIAYFGISAADVDYYVWTQSIENSAYEPNTSTIKILMKNGSIQDIAEASDLSNLETLSRKVQKFAISFPKELLASAGSSID</sequence>
<name>A0A1I1FWQ6_9SPHI</name>
<dbReference type="PANTHER" id="PTHR11373:SF4">
    <property type="entry name" value="DEOXYNUCLEOSIDE TRIPHOSPHATE TRIPHOSPHOHYDROLASE SAMHD1"/>
    <property type="match status" value="1"/>
</dbReference>
<dbReference type="SMART" id="SM00471">
    <property type="entry name" value="HDc"/>
    <property type="match status" value="1"/>
</dbReference>
<evidence type="ECO:0000313" key="3">
    <source>
        <dbReference type="Proteomes" id="UP000199577"/>
    </source>
</evidence>
<dbReference type="GO" id="GO:0006203">
    <property type="term" value="P:dGTP catabolic process"/>
    <property type="evidence" value="ECO:0007669"/>
    <property type="project" value="TreeGrafter"/>
</dbReference>
<dbReference type="EMBL" id="FOLL01000003">
    <property type="protein sequence ID" value="SFC02058.1"/>
    <property type="molecule type" value="Genomic_DNA"/>
</dbReference>
<dbReference type="CDD" id="cd00077">
    <property type="entry name" value="HDc"/>
    <property type="match status" value="1"/>
</dbReference>
<dbReference type="GO" id="GO:0008832">
    <property type="term" value="F:dGTPase activity"/>
    <property type="evidence" value="ECO:0007669"/>
    <property type="project" value="TreeGrafter"/>
</dbReference>
<dbReference type="Pfam" id="PF01966">
    <property type="entry name" value="HD"/>
    <property type="match status" value="1"/>
</dbReference>
<protein>
    <recommendedName>
        <fullName evidence="1">HD/PDEase domain-containing protein</fullName>
    </recommendedName>
</protein>
<reference evidence="2 3" key="1">
    <citation type="submission" date="2016-10" db="EMBL/GenBank/DDBJ databases">
        <authorList>
            <person name="de Groot N.N."/>
        </authorList>
    </citation>
    <scope>NUCLEOTIDE SEQUENCE [LARGE SCALE GENOMIC DNA]</scope>
    <source>
        <strain evidence="2 3">DSM 22900</strain>
    </source>
</reference>
<dbReference type="InterPro" id="IPR050135">
    <property type="entry name" value="dGTPase-like"/>
</dbReference>
<dbReference type="Pfam" id="PF19276">
    <property type="entry name" value="HD_assoc_2"/>
    <property type="match status" value="1"/>
</dbReference>
<dbReference type="Proteomes" id="UP000199577">
    <property type="component" value="Unassembled WGS sequence"/>
</dbReference>
<dbReference type="AlphaFoldDB" id="A0A1I1FWQ6"/>
<gene>
    <name evidence="2" type="ORF">SAMN05421747_103121</name>
</gene>
<dbReference type="InterPro" id="IPR003607">
    <property type="entry name" value="HD/PDEase_dom"/>
</dbReference>
<dbReference type="PANTHER" id="PTHR11373">
    <property type="entry name" value="DEOXYNUCLEOSIDE TRIPHOSPHATE TRIPHOSPHOHYDROLASE"/>
    <property type="match status" value="1"/>
</dbReference>
<accession>A0A1I1FWQ6</accession>
<evidence type="ECO:0000259" key="1">
    <source>
        <dbReference type="SMART" id="SM00471"/>
    </source>
</evidence>
<dbReference type="InterPro" id="IPR006674">
    <property type="entry name" value="HD_domain"/>
</dbReference>
<dbReference type="Gene3D" id="1.10.3210.10">
    <property type="entry name" value="Hypothetical protein af1432"/>
    <property type="match status" value="1"/>
</dbReference>
<feature type="domain" description="HD/PDEase" evidence="1">
    <location>
        <begin position="67"/>
        <end position="192"/>
    </location>
</feature>
<dbReference type="SUPFAM" id="SSF109604">
    <property type="entry name" value="HD-domain/PDEase-like"/>
    <property type="match status" value="1"/>
</dbReference>
<proteinExistence type="predicted"/>